<evidence type="ECO:0000259" key="8">
    <source>
        <dbReference type="Pfam" id="PF18158"/>
    </source>
</evidence>
<dbReference type="InterPro" id="IPR052904">
    <property type="entry name" value="Acyl-CoA_dehydrogenase-like"/>
</dbReference>
<evidence type="ECO:0000256" key="2">
    <source>
        <dbReference type="ARBA" id="ARBA00009347"/>
    </source>
</evidence>
<evidence type="ECO:0000313" key="10">
    <source>
        <dbReference type="Proteomes" id="UP001352263"/>
    </source>
</evidence>
<dbReference type="InterPro" id="IPR036250">
    <property type="entry name" value="AcylCo_DH-like_C"/>
</dbReference>
<dbReference type="PROSITE" id="PS00073">
    <property type="entry name" value="ACYL_COA_DH_2"/>
    <property type="match status" value="1"/>
</dbReference>
<name>A0ABU6J8S9_9BURK</name>
<dbReference type="InterPro" id="IPR006089">
    <property type="entry name" value="Acyl-CoA_DH_CS"/>
</dbReference>
<dbReference type="InterPro" id="IPR041504">
    <property type="entry name" value="AidB_N"/>
</dbReference>
<comment type="similarity">
    <text evidence="2">Belongs to the acyl-CoA dehydrogenase family.</text>
</comment>
<keyword evidence="3" id="KW-0285">Flavoprotein</keyword>
<dbReference type="InterPro" id="IPR009100">
    <property type="entry name" value="AcylCoA_DH/oxidase_NM_dom_sf"/>
</dbReference>
<keyword evidence="10" id="KW-1185">Reference proteome</keyword>
<organism evidence="9 10">
    <name type="scientific">Noviherbaspirillum album</name>
    <dbReference type="NCBI Taxonomy" id="3080276"/>
    <lineage>
        <taxon>Bacteria</taxon>
        <taxon>Pseudomonadati</taxon>
        <taxon>Pseudomonadota</taxon>
        <taxon>Betaproteobacteria</taxon>
        <taxon>Burkholderiales</taxon>
        <taxon>Oxalobacteraceae</taxon>
        <taxon>Noviherbaspirillum</taxon>
    </lineage>
</organism>
<feature type="domain" description="Adaptive response protein AidB N-terminal" evidence="8">
    <location>
        <begin position="27"/>
        <end position="175"/>
    </location>
</feature>
<dbReference type="PANTHER" id="PTHR42707:SF2">
    <property type="entry name" value="ACD11 DEHYDROGENASE"/>
    <property type="match status" value="1"/>
</dbReference>
<dbReference type="RefSeq" id="WP_326506761.1">
    <property type="nucleotide sequence ID" value="NZ_JAWIIV010000009.1"/>
</dbReference>
<dbReference type="SUPFAM" id="SSF47203">
    <property type="entry name" value="Acyl-CoA dehydrogenase C-terminal domain-like"/>
    <property type="match status" value="1"/>
</dbReference>
<dbReference type="InterPro" id="IPR009075">
    <property type="entry name" value="AcylCo_DH/oxidase_C"/>
</dbReference>
<gene>
    <name evidence="9" type="ORF">RY831_12860</name>
</gene>
<protein>
    <submittedName>
        <fullName evidence="9">Acyl-CoA dehydrogenase family protein</fullName>
    </submittedName>
</protein>
<feature type="region of interest" description="Disordered" evidence="5">
    <location>
        <begin position="58"/>
        <end position="79"/>
    </location>
</feature>
<dbReference type="Proteomes" id="UP001352263">
    <property type="component" value="Unassembled WGS sequence"/>
</dbReference>
<evidence type="ECO:0000256" key="5">
    <source>
        <dbReference type="SAM" id="MobiDB-lite"/>
    </source>
</evidence>
<dbReference type="PANTHER" id="PTHR42707">
    <property type="entry name" value="ACYL-COA DEHYDROGENASE"/>
    <property type="match status" value="1"/>
</dbReference>
<dbReference type="Pfam" id="PF00441">
    <property type="entry name" value="Acyl-CoA_dh_1"/>
    <property type="match status" value="1"/>
</dbReference>
<evidence type="ECO:0000256" key="3">
    <source>
        <dbReference type="ARBA" id="ARBA00022630"/>
    </source>
</evidence>
<dbReference type="Gene3D" id="6.10.250.600">
    <property type="match status" value="1"/>
</dbReference>
<feature type="domain" description="Acyl-CoA oxidase/dehydrogenase middle" evidence="7">
    <location>
        <begin position="181"/>
        <end position="279"/>
    </location>
</feature>
<comment type="cofactor">
    <cofactor evidence="1">
        <name>FAD</name>
        <dbReference type="ChEBI" id="CHEBI:57692"/>
    </cofactor>
</comment>
<proteinExistence type="inferred from homology"/>
<evidence type="ECO:0000259" key="7">
    <source>
        <dbReference type="Pfam" id="PF02770"/>
    </source>
</evidence>
<keyword evidence="4" id="KW-0274">FAD</keyword>
<evidence type="ECO:0000256" key="4">
    <source>
        <dbReference type="ARBA" id="ARBA00022827"/>
    </source>
</evidence>
<accession>A0ABU6J8S9</accession>
<dbReference type="Pfam" id="PF18158">
    <property type="entry name" value="AidB_N"/>
    <property type="match status" value="1"/>
</dbReference>
<feature type="domain" description="Acyl-CoA dehydrogenase/oxidase C-terminal" evidence="6">
    <location>
        <begin position="290"/>
        <end position="446"/>
    </location>
</feature>
<comment type="caution">
    <text evidence="9">The sequence shown here is derived from an EMBL/GenBank/DDBJ whole genome shotgun (WGS) entry which is preliminary data.</text>
</comment>
<dbReference type="EMBL" id="JAWIIV010000009">
    <property type="protein sequence ID" value="MEC4720046.1"/>
    <property type="molecule type" value="Genomic_DNA"/>
</dbReference>
<dbReference type="InterPro" id="IPR006091">
    <property type="entry name" value="Acyl-CoA_Oxase/DH_mid-dom"/>
</dbReference>
<dbReference type="SUPFAM" id="SSF56645">
    <property type="entry name" value="Acyl-CoA dehydrogenase NM domain-like"/>
    <property type="match status" value="1"/>
</dbReference>
<evidence type="ECO:0000256" key="1">
    <source>
        <dbReference type="ARBA" id="ARBA00001974"/>
    </source>
</evidence>
<reference evidence="9 10" key="1">
    <citation type="submission" date="2023-10" db="EMBL/GenBank/DDBJ databases">
        <title>Noviherbaspirillum sp. CPCC 100848 genome assembly.</title>
        <authorList>
            <person name="Li X.Y."/>
            <person name="Fang X.M."/>
        </authorList>
    </citation>
    <scope>NUCLEOTIDE SEQUENCE [LARGE SCALE GENOMIC DNA]</scope>
    <source>
        <strain evidence="9 10">CPCC 100848</strain>
    </source>
</reference>
<evidence type="ECO:0000313" key="9">
    <source>
        <dbReference type="EMBL" id="MEC4720046.1"/>
    </source>
</evidence>
<dbReference type="Gene3D" id="2.40.110.20">
    <property type="match status" value="1"/>
</dbReference>
<dbReference type="Pfam" id="PF02770">
    <property type="entry name" value="Acyl-CoA_dh_M"/>
    <property type="match status" value="1"/>
</dbReference>
<sequence length="572" mass="62550">METRDATLGDAIPDRFGTNAYLEDQELEPLLRLYLSPELAEHLRPHLHRLGELSGGPLDMLAQTADHNPPTLEHRSRTGKDLQKIVKHPAYVEMERLAYSEFGLAAMSHRGGVLGWETSLPAAAKYALTFLFVQAEFGLCCPVSMTDSLTRTLRKFGDPALVERYLPALTSQDLDALAQGAMFMTEQGAGSDIAATATIARREGDIWKLSGDKWFCSNPDAALAMVLARVEGAPEGMKGVSLFLLPRQLDDGSRNAYRIIRLKDKLGTRSMASGEIRLEGATAYLVGELGRGFVQMADMVNNSRLSNGVRAAGMMRRAAAESLYIARHRRAFGRRLIDMPLMQRQLAKIMLPGEQARTIMFQAADALRRADAGDGSAYALVRILTPMLKFRACRDARRVTGDAMEVRGGCGYIEEWSDARLVRDAHLGSIWEGTSNIVAQDVIRAIVRENSLEVLQQHLSTLLQQSTLHSKVHERFVTLMADASALAAEASAAGGDRLARQAASALYHLSSAIAMAWEASKTGSLKRMVLAQLVVLHRLSLRNPLKPDGDAGVRLLFDDAAGTDLASVCLIE</sequence>
<dbReference type="Gene3D" id="1.20.140.10">
    <property type="entry name" value="Butyryl-CoA Dehydrogenase, subunit A, domain 3"/>
    <property type="match status" value="1"/>
</dbReference>
<evidence type="ECO:0000259" key="6">
    <source>
        <dbReference type="Pfam" id="PF00441"/>
    </source>
</evidence>